<sequence length="128" mass="14019">MQEADPTDALAVLGDETRIAILRALAEAEEPLPFSELRRRADVRDPGRFNYHLSKLREYFVREEDGGYALREAGSRVVAAAGVVPGPTTSVDDAPQPDAGTDNADGCPVCGEEDCERLFHVHLSVPWR</sequence>
<dbReference type="Gene3D" id="1.10.10.10">
    <property type="entry name" value="Winged helix-like DNA-binding domain superfamily/Winged helix DNA-binding domain"/>
    <property type="match status" value="1"/>
</dbReference>
<accession>A0A1I5NZP6</accession>
<dbReference type="InterPro" id="IPR055771">
    <property type="entry name" value="DUF7347"/>
</dbReference>
<gene>
    <name evidence="3" type="ORF">SAMN05216277_102253</name>
</gene>
<dbReference type="Pfam" id="PF24038">
    <property type="entry name" value="DUF7347"/>
    <property type="match status" value="1"/>
</dbReference>
<dbReference type="RefSeq" id="WP_206674346.1">
    <property type="nucleotide sequence ID" value="NZ_FOXI01000002.1"/>
</dbReference>
<dbReference type="GO" id="GO:0003677">
    <property type="term" value="F:DNA binding"/>
    <property type="evidence" value="ECO:0007669"/>
    <property type="project" value="UniProtKB-KW"/>
</dbReference>
<organism evidence="3 4">
    <name type="scientific">Halolamina pelagica</name>
    <dbReference type="NCBI Taxonomy" id="699431"/>
    <lineage>
        <taxon>Archaea</taxon>
        <taxon>Methanobacteriati</taxon>
        <taxon>Methanobacteriota</taxon>
        <taxon>Stenosarchaea group</taxon>
        <taxon>Halobacteria</taxon>
        <taxon>Halobacteriales</taxon>
        <taxon>Haloferacaceae</taxon>
    </lineage>
</organism>
<keyword evidence="4" id="KW-1185">Reference proteome</keyword>
<dbReference type="InterPro" id="IPR036390">
    <property type="entry name" value="WH_DNA-bd_sf"/>
</dbReference>
<evidence type="ECO:0000259" key="2">
    <source>
        <dbReference type="Pfam" id="PF24038"/>
    </source>
</evidence>
<dbReference type="InterPro" id="IPR011991">
    <property type="entry name" value="ArsR-like_HTH"/>
</dbReference>
<name>A0A1I5NZP6_9EURY</name>
<protein>
    <submittedName>
        <fullName evidence="3">DNA-binding transcriptional regulator, ArsR family</fullName>
    </submittedName>
</protein>
<proteinExistence type="predicted"/>
<feature type="region of interest" description="Disordered" evidence="1">
    <location>
        <begin position="84"/>
        <end position="105"/>
    </location>
</feature>
<evidence type="ECO:0000313" key="3">
    <source>
        <dbReference type="EMBL" id="SFP26756.1"/>
    </source>
</evidence>
<dbReference type="InterPro" id="IPR036388">
    <property type="entry name" value="WH-like_DNA-bd_sf"/>
</dbReference>
<reference evidence="4" key="1">
    <citation type="submission" date="2016-10" db="EMBL/GenBank/DDBJ databases">
        <authorList>
            <person name="Varghese N."/>
            <person name="Submissions S."/>
        </authorList>
    </citation>
    <scope>NUCLEOTIDE SEQUENCE [LARGE SCALE GENOMIC DNA]</scope>
    <source>
        <strain evidence="4">CGMCC 1.10329</strain>
    </source>
</reference>
<dbReference type="AlphaFoldDB" id="A0A1I5NZP6"/>
<dbReference type="SUPFAM" id="SSF46785">
    <property type="entry name" value="Winged helix' DNA-binding domain"/>
    <property type="match status" value="1"/>
</dbReference>
<evidence type="ECO:0000256" key="1">
    <source>
        <dbReference type="SAM" id="MobiDB-lite"/>
    </source>
</evidence>
<feature type="domain" description="DUF7347" evidence="2">
    <location>
        <begin position="6"/>
        <end position="80"/>
    </location>
</feature>
<keyword evidence="3" id="KW-0238">DNA-binding</keyword>
<dbReference type="Proteomes" id="UP000183769">
    <property type="component" value="Unassembled WGS sequence"/>
</dbReference>
<evidence type="ECO:0000313" key="4">
    <source>
        <dbReference type="Proteomes" id="UP000183769"/>
    </source>
</evidence>
<dbReference type="EMBL" id="FOXI01000002">
    <property type="protein sequence ID" value="SFP26756.1"/>
    <property type="molecule type" value="Genomic_DNA"/>
</dbReference>
<dbReference type="OrthoDB" id="8482at2157"/>
<dbReference type="CDD" id="cd00090">
    <property type="entry name" value="HTH_ARSR"/>
    <property type="match status" value="1"/>
</dbReference>